<accession>A0A166RV06</accession>
<dbReference type="GO" id="GO:0050684">
    <property type="term" value="P:regulation of mRNA processing"/>
    <property type="evidence" value="ECO:0007669"/>
    <property type="project" value="TreeGrafter"/>
</dbReference>
<dbReference type="GO" id="GO:0005634">
    <property type="term" value="C:nucleus"/>
    <property type="evidence" value="ECO:0007669"/>
    <property type="project" value="TreeGrafter"/>
</dbReference>
<reference evidence="11 12" key="1">
    <citation type="journal article" date="2016" name="Genome Biol. Evol.">
        <title>Divergent and convergent evolution of fungal pathogenicity.</title>
        <authorList>
            <person name="Shang Y."/>
            <person name="Xiao G."/>
            <person name="Zheng P."/>
            <person name="Cen K."/>
            <person name="Zhan S."/>
            <person name="Wang C."/>
        </authorList>
    </citation>
    <scope>NUCLEOTIDE SEQUENCE [LARGE SCALE GENOMIC DNA]</scope>
    <source>
        <strain evidence="11 12">RCEF 3172</strain>
    </source>
</reference>
<comment type="caution">
    <text evidence="11">The sequence shown here is derived from an EMBL/GenBank/DDBJ whole genome shotgun (WGS) entry which is preliminary data.</text>
</comment>
<dbReference type="EMBL" id="AZHA01000062">
    <property type="protein sequence ID" value="OAA34165.1"/>
    <property type="molecule type" value="Genomic_DNA"/>
</dbReference>
<keyword evidence="6 9" id="KW-0067">ATP-binding</keyword>
<keyword evidence="4 9" id="KW-0547">Nucleotide-binding</keyword>
<evidence type="ECO:0000256" key="4">
    <source>
        <dbReference type="ARBA" id="ARBA00022741"/>
    </source>
</evidence>
<dbReference type="OrthoDB" id="5979581at2759"/>
<feature type="region of interest" description="Disordered" evidence="10">
    <location>
        <begin position="159"/>
        <end position="188"/>
    </location>
</feature>
<dbReference type="Gene3D" id="3.30.200.20">
    <property type="entry name" value="Phosphorylase Kinase, domain 1"/>
    <property type="match status" value="1"/>
</dbReference>
<dbReference type="GO" id="GO:0005737">
    <property type="term" value="C:cytoplasm"/>
    <property type="evidence" value="ECO:0007669"/>
    <property type="project" value="TreeGrafter"/>
</dbReference>
<evidence type="ECO:0000256" key="10">
    <source>
        <dbReference type="SAM" id="MobiDB-lite"/>
    </source>
</evidence>
<dbReference type="PROSITE" id="PS00107">
    <property type="entry name" value="PROTEIN_KINASE_ATP"/>
    <property type="match status" value="1"/>
</dbReference>
<evidence type="ECO:0000256" key="2">
    <source>
        <dbReference type="ARBA" id="ARBA00022527"/>
    </source>
</evidence>
<evidence type="ECO:0000313" key="11">
    <source>
        <dbReference type="EMBL" id="OAA34165.1"/>
    </source>
</evidence>
<evidence type="ECO:0000256" key="5">
    <source>
        <dbReference type="ARBA" id="ARBA00022777"/>
    </source>
</evidence>
<dbReference type="Proteomes" id="UP000076863">
    <property type="component" value="Unassembled WGS sequence"/>
</dbReference>
<keyword evidence="3" id="KW-0808">Transferase</keyword>
<dbReference type="GO" id="GO:0000245">
    <property type="term" value="P:spliceosomal complex assembly"/>
    <property type="evidence" value="ECO:0007669"/>
    <property type="project" value="TreeGrafter"/>
</dbReference>
<dbReference type="PANTHER" id="PTHR47634:SF9">
    <property type="entry name" value="PROTEIN KINASE DOMAIN-CONTAINING PROTEIN-RELATED"/>
    <property type="match status" value="1"/>
</dbReference>
<comment type="catalytic activity">
    <reaction evidence="7">
        <text>L-threonyl-[protein] + ATP = O-phospho-L-threonyl-[protein] + ADP + H(+)</text>
        <dbReference type="Rhea" id="RHEA:46608"/>
        <dbReference type="Rhea" id="RHEA-COMP:11060"/>
        <dbReference type="Rhea" id="RHEA-COMP:11605"/>
        <dbReference type="ChEBI" id="CHEBI:15378"/>
        <dbReference type="ChEBI" id="CHEBI:30013"/>
        <dbReference type="ChEBI" id="CHEBI:30616"/>
        <dbReference type="ChEBI" id="CHEBI:61977"/>
        <dbReference type="ChEBI" id="CHEBI:456216"/>
        <dbReference type="EC" id="2.7.11.1"/>
    </reaction>
</comment>
<feature type="compositionally biased region" description="Basic and acidic residues" evidence="10">
    <location>
        <begin position="168"/>
        <end position="182"/>
    </location>
</feature>
<sequence>MPSAARRLFCSAAQRASHPRRTRWSWSEPESLIIGSGSGVASHRFHNWAALSTQSKYQWIDGAEHLPNYSPGGYHPIEIGSVLHDRYRVIDKLGYGGWSTVWLVHDVQQTRYLALKVGIAESLPREMPMLRALGASEDAPGSDAVPHLVDELTVEGPNGTHRCYASLPRDRPRPGEPQETRRLAACSE</sequence>
<comment type="catalytic activity">
    <reaction evidence="8">
        <text>L-seryl-[protein] + ATP = O-phospho-L-seryl-[protein] + ADP + H(+)</text>
        <dbReference type="Rhea" id="RHEA:17989"/>
        <dbReference type="Rhea" id="RHEA-COMP:9863"/>
        <dbReference type="Rhea" id="RHEA-COMP:11604"/>
        <dbReference type="ChEBI" id="CHEBI:15378"/>
        <dbReference type="ChEBI" id="CHEBI:29999"/>
        <dbReference type="ChEBI" id="CHEBI:30616"/>
        <dbReference type="ChEBI" id="CHEBI:83421"/>
        <dbReference type="ChEBI" id="CHEBI:456216"/>
        <dbReference type="EC" id="2.7.11.1"/>
    </reaction>
</comment>
<dbReference type="GO" id="GO:0005524">
    <property type="term" value="F:ATP binding"/>
    <property type="evidence" value="ECO:0007669"/>
    <property type="project" value="UniProtKB-UniRule"/>
</dbReference>
<dbReference type="SUPFAM" id="SSF56112">
    <property type="entry name" value="Protein kinase-like (PK-like)"/>
    <property type="match status" value="1"/>
</dbReference>
<protein>
    <recommendedName>
        <fullName evidence="1">non-specific serine/threonine protein kinase</fullName>
        <ecNumber evidence="1">2.7.11.1</ecNumber>
    </recommendedName>
</protein>
<evidence type="ECO:0000256" key="9">
    <source>
        <dbReference type="PROSITE-ProRule" id="PRU10141"/>
    </source>
</evidence>
<evidence type="ECO:0000256" key="7">
    <source>
        <dbReference type="ARBA" id="ARBA00047899"/>
    </source>
</evidence>
<evidence type="ECO:0000313" key="12">
    <source>
        <dbReference type="Proteomes" id="UP000076863"/>
    </source>
</evidence>
<dbReference type="InterPro" id="IPR017441">
    <property type="entry name" value="Protein_kinase_ATP_BS"/>
</dbReference>
<dbReference type="PANTHER" id="PTHR47634">
    <property type="entry name" value="PROTEIN KINASE DOMAIN-CONTAINING PROTEIN-RELATED"/>
    <property type="match status" value="1"/>
</dbReference>
<evidence type="ECO:0000256" key="8">
    <source>
        <dbReference type="ARBA" id="ARBA00048679"/>
    </source>
</evidence>
<keyword evidence="12" id="KW-1185">Reference proteome</keyword>
<name>A0A166RV06_9HYPO</name>
<dbReference type="GO" id="GO:0004674">
    <property type="term" value="F:protein serine/threonine kinase activity"/>
    <property type="evidence" value="ECO:0007669"/>
    <property type="project" value="UniProtKB-KW"/>
</dbReference>
<dbReference type="InterPro" id="IPR011009">
    <property type="entry name" value="Kinase-like_dom_sf"/>
</dbReference>
<dbReference type="InterPro" id="IPR051334">
    <property type="entry name" value="SRPK"/>
</dbReference>
<keyword evidence="5 11" id="KW-0418">Kinase</keyword>
<proteinExistence type="predicted"/>
<feature type="binding site" evidence="9">
    <location>
        <position position="116"/>
    </location>
    <ligand>
        <name>ATP</name>
        <dbReference type="ChEBI" id="CHEBI:30616"/>
    </ligand>
</feature>
<evidence type="ECO:0000256" key="6">
    <source>
        <dbReference type="ARBA" id="ARBA00022840"/>
    </source>
</evidence>
<evidence type="ECO:0000256" key="3">
    <source>
        <dbReference type="ARBA" id="ARBA00022679"/>
    </source>
</evidence>
<organism evidence="11 12">
    <name type="scientific">Beauveria brongniartii RCEF 3172</name>
    <dbReference type="NCBI Taxonomy" id="1081107"/>
    <lineage>
        <taxon>Eukaryota</taxon>
        <taxon>Fungi</taxon>
        <taxon>Dikarya</taxon>
        <taxon>Ascomycota</taxon>
        <taxon>Pezizomycotina</taxon>
        <taxon>Sordariomycetes</taxon>
        <taxon>Hypocreomycetidae</taxon>
        <taxon>Hypocreales</taxon>
        <taxon>Cordycipitaceae</taxon>
        <taxon>Beauveria</taxon>
        <taxon>Beauveria brongniartii</taxon>
    </lineage>
</organism>
<dbReference type="EC" id="2.7.11.1" evidence="1"/>
<dbReference type="AlphaFoldDB" id="A0A166RV06"/>
<gene>
    <name evidence="11" type="ORF">BBO_09305</name>
</gene>
<evidence type="ECO:0000256" key="1">
    <source>
        <dbReference type="ARBA" id="ARBA00012513"/>
    </source>
</evidence>
<keyword evidence="2" id="KW-0723">Serine/threonine-protein kinase</keyword>